<name>A0A8A3S986_9EURY</name>
<dbReference type="NCBIfam" id="TIGR03605">
    <property type="entry name" value="antibiot_sagB"/>
    <property type="match status" value="1"/>
</dbReference>
<dbReference type="KEGG" id="maqe:RJ40_01925"/>
<sequence length="229" mass="24783">MMTVGLTMVFSTLQTTEVRTPAEEREEKSVQLPAPRKDGGRSIEEVLAARRSVREYADGLLTLQELSQLLWAAQGVTDDPTGFRTAPSAGALYPLEVYVAAGEVADLPAGVYRYLPAEHRLDRVAEGDRRRDLSGAALNQSAVGDAAAVIAIAGVYERTTGKYGERGIRYVHMEAGHAAQNIYLQAASLGLGTVSIGAFHDDDVGRVLGMNEDEHPLYLMPVGKTIRER</sequence>
<dbReference type="EMBL" id="CP036172">
    <property type="protein sequence ID" value="QSZ68349.1"/>
    <property type="molecule type" value="Genomic_DNA"/>
</dbReference>
<dbReference type="Pfam" id="PF00881">
    <property type="entry name" value="Nitroreductase"/>
    <property type="match status" value="1"/>
</dbReference>
<feature type="region of interest" description="Disordered" evidence="1">
    <location>
        <begin position="17"/>
        <end position="37"/>
    </location>
</feature>
<feature type="compositionally biased region" description="Basic and acidic residues" evidence="1">
    <location>
        <begin position="20"/>
        <end position="37"/>
    </location>
</feature>
<dbReference type="CDD" id="cd02142">
    <property type="entry name" value="McbC_SagB-like_oxidoreductase"/>
    <property type="match status" value="1"/>
</dbReference>
<proteinExistence type="predicted"/>
<dbReference type="InterPro" id="IPR029479">
    <property type="entry name" value="Nitroreductase"/>
</dbReference>
<dbReference type="InterPro" id="IPR020051">
    <property type="entry name" value="SagB-type_dehydrogenase"/>
</dbReference>
<evidence type="ECO:0000259" key="2">
    <source>
        <dbReference type="Pfam" id="PF00881"/>
    </source>
</evidence>
<gene>
    <name evidence="3" type="ORF">RJ40_01925</name>
</gene>
<dbReference type="InterPro" id="IPR052544">
    <property type="entry name" value="Bacteriocin_Proc_Enz"/>
</dbReference>
<organism evidence="3 4">
    <name type="scientific">Methanofollis aquaemaris</name>
    <dbReference type="NCBI Taxonomy" id="126734"/>
    <lineage>
        <taxon>Archaea</taxon>
        <taxon>Methanobacteriati</taxon>
        <taxon>Methanobacteriota</taxon>
        <taxon>Stenosarchaea group</taxon>
        <taxon>Methanomicrobia</taxon>
        <taxon>Methanomicrobiales</taxon>
        <taxon>Methanomicrobiaceae</taxon>
        <taxon>Methanofollis</taxon>
    </lineage>
</organism>
<dbReference type="PANTHER" id="PTHR43745">
    <property type="entry name" value="NITROREDUCTASE MJ1384-RELATED"/>
    <property type="match status" value="1"/>
</dbReference>
<protein>
    <submittedName>
        <fullName evidence="3">SagB/ThcOx family dehydrogenase</fullName>
    </submittedName>
</protein>
<feature type="domain" description="Nitroreductase" evidence="2">
    <location>
        <begin position="48"/>
        <end position="224"/>
    </location>
</feature>
<accession>A0A8A3S986</accession>
<keyword evidence="4" id="KW-1185">Reference proteome</keyword>
<dbReference type="PANTHER" id="PTHR43745:SF2">
    <property type="entry name" value="NITROREDUCTASE MJ1384-RELATED"/>
    <property type="match status" value="1"/>
</dbReference>
<dbReference type="AlphaFoldDB" id="A0A8A3S986"/>
<evidence type="ECO:0000313" key="4">
    <source>
        <dbReference type="Proteomes" id="UP001042704"/>
    </source>
</evidence>
<evidence type="ECO:0000313" key="3">
    <source>
        <dbReference type="EMBL" id="QSZ68349.1"/>
    </source>
</evidence>
<evidence type="ECO:0000256" key="1">
    <source>
        <dbReference type="SAM" id="MobiDB-lite"/>
    </source>
</evidence>
<dbReference type="Gene3D" id="3.40.109.10">
    <property type="entry name" value="NADH Oxidase"/>
    <property type="match status" value="1"/>
</dbReference>
<reference evidence="3" key="1">
    <citation type="journal article" date="2001" name="Int. J. Syst. Evol. Microbiol.">
        <title>Methanofollis aquaemaris sp. nov., a methanogen isolated from an aquaculture fish pond.</title>
        <authorList>
            <person name="Lai M.C."/>
            <person name="Chen S.C."/>
        </authorList>
    </citation>
    <scope>NUCLEOTIDE SEQUENCE</scope>
    <source>
        <strain evidence="3">N2F9704</strain>
    </source>
</reference>
<dbReference type="SUPFAM" id="SSF55469">
    <property type="entry name" value="FMN-dependent nitroreductase-like"/>
    <property type="match status" value="1"/>
</dbReference>
<reference evidence="3" key="2">
    <citation type="submission" date="2019-02" db="EMBL/GenBank/DDBJ databases">
        <authorList>
            <person name="Chen S.-C."/>
            <person name="Chien H.-H."/>
            <person name="Lai M.-C."/>
        </authorList>
    </citation>
    <scope>NUCLEOTIDE SEQUENCE</scope>
    <source>
        <strain evidence="3">N2F9704</strain>
    </source>
</reference>
<dbReference type="Proteomes" id="UP001042704">
    <property type="component" value="Chromosome"/>
</dbReference>
<dbReference type="InterPro" id="IPR000415">
    <property type="entry name" value="Nitroreductase-like"/>
</dbReference>
<dbReference type="GO" id="GO:0016491">
    <property type="term" value="F:oxidoreductase activity"/>
    <property type="evidence" value="ECO:0007669"/>
    <property type="project" value="InterPro"/>
</dbReference>